<keyword evidence="5 7" id="KW-0949">S-adenosyl-L-methionine</keyword>
<dbReference type="AlphaFoldDB" id="N9VC06"/>
<dbReference type="Pfam" id="PF02390">
    <property type="entry name" value="Methyltransf_4"/>
    <property type="match status" value="1"/>
</dbReference>
<feature type="binding site" evidence="7">
    <location>
        <position position="107"/>
    </location>
    <ligand>
        <name>S-adenosyl-L-methionine</name>
        <dbReference type="ChEBI" id="CHEBI:59789"/>
    </ligand>
</feature>
<dbReference type="InterPro" id="IPR029063">
    <property type="entry name" value="SAM-dependent_MTases_sf"/>
</dbReference>
<dbReference type="STRING" id="1188233.MAU_1300"/>
<feature type="binding site" evidence="7">
    <location>
        <position position="86"/>
    </location>
    <ligand>
        <name>S-adenosyl-L-methionine</name>
        <dbReference type="ChEBI" id="CHEBI:59789"/>
    </ligand>
</feature>
<comment type="catalytic activity">
    <reaction evidence="1 7">
        <text>guanosine(46) in tRNA + S-adenosyl-L-methionine = N(7)-methylguanosine(46) in tRNA + S-adenosyl-L-homocysteine</text>
        <dbReference type="Rhea" id="RHEA:42708"/>
        <dbReference type="Rhea" id="RHEA-COMP:10188"/>
        <dbReference type="Rhea" id="RHEA-COMP:10189"/>
        <dbReference type="ChEBI" id="CHEBI:57856"/>
        <dbReference type="ChEBI" id="CHEBI:59789"/>
        <dbReference type="ChEBI" id="CHEBI:74269"/>
        <dbReference type="ChEBI" id="CHEBI:74480"/>
        <dbReference type="EC" id="2.1.1.33"/>
    </reaction>
</comment>
<evidence type="ECO:0000256" key="1">
    <source>
        <dbReference type="ARBA" id="ARBA00000142"/>
    </source>
</evidence>
<dbReference type="OrthoDB" id="9802090at2"/>
<dbReference type="PATRIC" id="fig|1188233.3.peg.132"/>
<dbReference type="UniPathway" id="UPA00989"/>
<evidence type="ECO:0000256" key="4">
    <source>
        <dbReference type="ARBA" id="ARBA00022679"/>
    </source>
</evidence>
<proteinExistence type="inferred from homology"/>
<keyword evidence="9" id="KW-1185">Reference proteome</keyword>
<protein>
    <recommendedName>
        <fullName evidence="7">tRNA (guanine-N(7)-)-methyltransferase</fullName>
        <ecNumber evidence="7">2.1.1.33</ecNumber>
    </recommendedName>
    <alternativeName>
        <fullName evidence="7">tRNA (guanine(46)-N(7))-methyltransferase</fullName>
    </alternativeName>
    <alternativeName>
        <fullName evidence="7">tRNA(m7G46)-methyltransferase</fullName>
    </alternativeName>
</protein>
<keyword evidence="6 7" id="KW-0819">tRNA processing</keyword>
<gene>
    <name evidence="7 8" type="primary">trmB</name>
    <name evidence="8" type="ORF">MAU_1300</name>
</gene>
<evidence type="ECO:0000313" key="9">
    <source>
        <dbReference type="Proteomes" id="UP000013131"/>
    </source>
</evidence>
<dbReference type="NCBIfam" id="NF001080">
    <property type="entry name" value="PRK00121.2-2"/>
    <property type="match status" value="1"/>
</dbReference>
<keyword evidence="4 7" id="KW-0808">Transferase</keyword>
<feature type="binding site" evidence="7">
    <location>
        <position position="34"/>
    </location>
    <ligand>
        <name>S-adenosyl-L-methionine</name>
        <dbReference type="ChEBI" id="CHEBI:59789"/>
    </ligand>
</feature>
<evidence type="ECO:0000256" key="6">
    <source>
        <dbReference type="ARBA" id="ARBA00022694"/>
    </source>
</evidence>
<comment type="caution">
    <text evidence="8">The sequence shown here is derived from an EMBL/GenBank/DDBJ whole genome shotgun (WGS) entry which is preliminary data.</text>
</comment>
<dbReference type="CDD" id="cd02440">
    <property type="entry name" value="AdoMet_MTases"/>
    <property type="match status" value="1"/>
</dbReference>
<evidence type="ECO:0000256" key="5">
    <source>
        <dbReference type="ARBA" id="ARBA00022691"/>
    </source>
</evidence>
<dbReference type="EC" id="2.1.1.33" evidence="7"/>
<sequence length="201" mass="23948">MRLRFNKEAEGRLKNSSFCINEFPYKLSSNSVLEIGMGKGKMLSELALLHPEISYIGLEKYSTPALSALKKIEDKQLTNMKILLGDAAKLSEYFLNKIKVIWLTFSDPWPKKRHYKRRLLYKTFLEQYKNLLDKDGVVYFKSDNEQLYYFGLEQLKEFNAKIIYQTEDFHHCDFPIENILTDYEKKFKEQNKNIYFIAFKF</sequence>
<evidence type="ECO:0000256" key="2">
    <source>
        <dbReference type="ARBA" id="ARBA00003015"/>
    </source>
</evidence>
<organism evidence="8 9">
    <name type="scientific">Metamycoplasma auris 15026</name>
    <dbReference type="NCBI Taxonomy" id="1188233"/>
    <lineage>
        <taxon>Bacteria</taxon>
        <taxon>Bacillati</taxon>
        <taxon>Mycoplasmatota</taxon>
        <taxon>Mycoplasmoidales</taxon>
        <taxon>Metamycoplasmataceae</taxon>
        <taxon>Metamycoplasma</taxon>
    </lineage>
</organism>
<dbReference type="EMBL" id="AORI01000004">
    <property type="protein sequence ID" value="ENY69188.1"/>
    <property type="molecule type" value="Genomic_DNA"/>
</dbReference>
<reference evidence="8 9" key="1">
    <citation type="journal article" date="2013" name="Genome Announc.">
        <title>Draft Genome Sequences of Mycoplasma auris and Mycoplasma yeatsii, Two Species of the Ear Canal of Caprinae.</title>
        <authorList>
            <person name="Dordet-Frisoni E."/>
            <person name="Baranowski E."/>
            <person name="Barre A."/>
            <person name="Blanchard A."/>
            <person name="Breton M."/>
            <person name="Couture C."/>
            <person name="Dupuy V."/>
            <person name="Gaurivaud P."/>
            <person name="Jacob D."/>
            <person name="Lemaitre C."/>
            <person name="Manso-Silvan L."/>
            <person name="Nikolski M."/>
            <person name="Nouvel L.X."/>
            <person name="Poumarat F."/>
            <person name="Sirand-Pugnet P."/>
            <person name="Thebault P."/>
            <person name="Theil S."/>
            <person name="Thiaucourt F."/>
            <person name="Citti C."/>
            <person name="Tardy F."/>
        </authorList>
    </citation>
    <scope>NUCLEOTIDE SEQUENCE [LARGE SCALE GENOMIC DNA]</scope>
    <source>
        <strain evidence="8 9">15026</strain>
    </source>
</reference>
<dbReference type="Gene3D" id="3.40.50.150">
    <property type="entry name" value="Vaccinia Virus protein VP39"/>
    <property type="match status" value="1"/>
</dbReference>
<evidence type="ECO:0000256" key="3">
    <source>
        <dbReference type="ARBA" id="ARBA00022603"/>
    </source>
</evidence>
<comment type="similarity">
    <text evidence="7">Belongs to the class I-like SAM-binding methyltransferase superfamily. TrmB family.</text>
</comment>
<dbReference type="GO" id="GO:0043527">
    <property type="term" value="C:tRNA methyltransferase complex"/>
    <property type="evidence" value="ECO:0007669"/>
    <property type="project" value="TreeGrafter"/>
</dbReference>
<comment type="caution">
    <text evidence="7">Lacks conserved residue(s) required for the propagation of feature annotation.</text>
</comment>
<dbReference type="Proteomes" id="UP000013131">
    <property type="component" value="Unassembled WGS sequence"/>
</dbReference>
<keyword evidence="3 7" id="KW-0489">Methyltransferase</keyword>
<dbReference type="PANTHER" id="PTHR23417">
    <property type="entry name" value="3-DEOXY-D-MANNO-OCTULOSONIC-ACID TRANSFERASE/TRNA GUANINE-N 7 - -METHYLTRANSFERASE"/>
    <property type="match status" value="1"/>
</dbReference>
<dbReference type="GO" id="GO:0008176">
    <property type="term" value="F:tRNA (guanine(46)-N7)-methyltransferase activity"/>
    <property type="evidence" value="ECO:0007669"/>
    <property type="project" value="UniProtKB-UniRule"/>
</dbReference>
<name>N9VC06_9BACT</name>
<feature type="binding site" evidence="7">
    <location>
        <position position="143"/>
    </location>
    <ligand>
        <name>substrate</name>
    </ligand>
</feature>
<dbReference type="SUPFAM" id="SSF53335">
    <property type="entry name" value="S-adenosyl-L-methionine-dependent methyltransferases"/>
    <property type="match status" value="1"/>
</dbReference>
<feature type="binding site" evidence="7">
    <location>
        <position position="59"/>
    </location>
    <ligand>
        <name>S-adenosyl-L-methionine</name>
        <dbReference type="ChEBI" id="CHEBI:59789"/>
    </ligand>
</feature>
<comment type="pathway">
    <text evidence="7">tRNA modification; N(7)-methylguanine-tRNA biosynthesis.</text>
</comment>
<evidence type="ECO:0000256" key="7">
    <source>
        <dbReference type="HAMAP-Rule" id="MF_01057"/>
    </source>
</evidence>
<dbReference type="NCBIfam" id="TIGR00091">
    <property type="entry name" value="tRNA (guanosine(46)-N7)-methyltransferase TrmB"/>
    <property type="match status" value="1"/>
</dbReference>
<dbReference type="PROSITE" id="PS51625">
    <property type="entry name" value="SAM_MT_TRMB"/>
    <property type="match status" value="1"/>
</dbReference>
<comment type="function">
    <text evidence="2 7">Catalyzes the formation of N(7)-methylguanine at position 46 (m7G46) in tRNA.</text>
</comment>
<evidence type="ECO:0000313" key="8">
    <source>
        <dbReference type="EMBL" id="ENY69188.1"/>
    </source>
</evidence>
<accession>N9VC06</accession>
<dbReference type="eggNOG" id="COG0220">
    <property type="taxonomic scope" value="Bacteria"/>
</dbReference>
<dbReference type="PANTHER" id="PTHR23417:SF14">
    <property type="entry name" value="PENTACOTRIPEPTIDE-REPEAT REGION OF PRORP DOMAIN-CONTAINING PROTEIN"/>
    <property type="match status" value="1"/>
</dbReference>
<dbReference type="RefSeq" id="WP_004423539.1">
    <property type="nucleotide sequence ID" value="NZ_AORI01000004.1"/>
</dbReference>
<dbReference type="InterPro" id="IPR003358">
    <property type="entry name" value="tRNA_(Gua-N-7)_MeTrfase_Trmb"/>
</dbReference>
<feature type="binding site" evidence="7">
    <location>
        <position position="111"/>
    </location>
    <ligand>
        <name>substrate</name>
    </ligand>
</feature>
<dbReference type="HAMAP" id="MF_01057">
    <property type="entry name" value="tRNA_methyltr_TrmB"/>
    <property type="match status" value="1"/>
</dbReference>
<dbReference type="InterPro" id="IPR055361">
    <property type="entry name" value="tRNA_methyltr_TrmB_bact"/>
</dbReference>
<feature type="binding site" evidence="7">
    <location>
        <begin position="181"/>
        <end position="184"/>
    </location>
    <ligand>
        <name>substrate</name>
    </ligand>
</feature>